<proteinExistence type="predicted"/>
<keyword evidence="3" id="KW-1185">Reference proteome</keyword>
<dbReference type="PATRIC" id="fig|280871.6.peg.1139"/>
<evidence type="ECO:0000313" key="2">
    <source>
        <dbReference type="EMBL" id="KIU17746.1"/>
    </source>
</evidence>
<accession>A0A0D1LNY5</accession>
<comment type="caution">
    <text evidence="2">The sequence shown here is derived from an EMBL/GenBank/DDBJ whole genome shotgun (WGS) entry which is preliminary data.</text>
</comment>
<feature type="transmembrane region" description="Helical" evidence="1">
    <location>
        <begin position="17"/>
        <end position="42"/>
    </location>
</feature>
<name>A0A0D1LNY5_9MYCO</name>
<dbReference type="OrthoDB" id="4639836at2"/>
<evidence type="ECO:0000313" key="3">
    <source>
        <dbReference type="Proteomes" id="UP000032221"/>
    </source>
</evidence>
<keyword evidence="1" id="KW-1133">Transmembrane helix</keyword>
<keyword evidence="1" id="KW-0472">Membrane</keyword>
<reference evidence="2 3" key="1">
    <citation type="submission" date="2015-01" db="EMBL/GenBank/DDBJ databases">
        <title>Genome sequence of Mycobacterium llatzerense and Mycobacterium immunogenum recovered from brain abscess.</title>
        <authorList>
            <person name="Greninger A.L."/>
            <person name="Langelier C."/>
            <person name="Cunningham G."/>
            <person name="Chiu C.Y."/>
            <person name="Miller S."/>
        </authorList>
    </citation>
    <scope>NUCLEOTIDE SEQUENCE [LARGE SCALE GENOMIC DNA]</scope>
    <source>
        <strain evidence="2 3">CLUC14</strain>
    </source>
</reference>
<sequence>MANDFLKWIVAPLPYSVLWVVLGILLILAVIGWFGGVVVWTLPVERLRTIPVIRDVSARVLQRKFSAAVGHVADRHRAGELSSRQAYAEMSRILRNFVFYRTGVRAQYMTLGEVERGPAAAAAPVVKALYTRQFDVVDNPDVAAAAAQVRSAIRSWN</sequence>
<gene>
    <name evidence="2" type="ORF">TL10_05540</name>
</gene>
<dbReference type="AlphaFoldDB" id="A0A0D1LNY5"/>
<dbReference type="Proteomes" id="UP000032221">
    <property type="component" value="Unassembled WGS sequence"/>
</dbReference>
<organism evidence="2 3">
    <name type="scientific">Mycolicibacterium llatzerense</name>
    <dbReference type="NCBI Taxonomy" id="280871"/>
    <lineage>
        <taxon>Bacteria</taxon>
        <taxon>Bacillati</taxon>
        <taxon>Actinomycetota</taxon>
        <taxon>Actinomycetes</taxon>
        <taxon>Mycobacteriales</taxon>
        <taxon>Mycobacteriaceae</taxon>
        <taxon>Mycolicibacterium</taxon>
    </lineage>
</organism>
<protein>
    <recommendedName>
        <fullName evidence="4">DUF4381 domain-containing protein</fullName>
    </recommendedName>
</protein>
<evidence type="ECO:0000256" key="1">
    <source>
        <dbReference type="SAM" id="Phobius"/>
    </source>
</evidence>
<keyword evidence="1" id="KW-0812">Transmembrane</keyword>
<dbReference type="RefSeq" id="WP_043984855.1">
    <property type="nucleotide sequence ID" value="NZ_JXST01000006.1"/>
</dbReference>
<evidence type="ECO:0008006" key="4">
    <source>
        <dbReference type="Google" id="ProtNLM"/>
    </source>
</evidence>
<dbReference type="STRING" id="280871.TL10_05540"/>
<dbReference type="EMBL" id="JXST01000006">
    <property type="protein sequence ID" value="KIU17746.1"/>
    <property type="molecule type" value="Genomic_DNA"/>
</dbReference>